<dbReference type="InterPro" id="IPR045250">
    <property type="entry name" value="p23-like"/>
</dbReference>
<evidence type="ECO:0000313" key="6">
    <source>
        <dbReference type="Proteomes" id="UP000222542"/>
    </source>
</evidence>
<comment type="subcellular location">
    <subcellularLocation>
        <location evidence="2">Cytoplasm</location>
    </subcellularLocation>
    <subcellularLocation>
        <location evidence="2">Nucleus</location>
    </subcellularLocation>
</comment>
<evidence type="ECO:0000259" key="4">
    <source>
        <dbReference type="PROSITE" id="PS51203"/>
    </source>
</evidence>
<comment type="similarity">
    <text evidence="1 2">Belongs to the p23/wos2 family.</text>
</comment>
<gene>
    <name evidence="5" type="ORF">T459_29038</name>
</gene>
<proteinExistence type="inferred from homology"/>
<comment type="function">
    <text evidence="2">Acts as a co-chaperone for HSP90.</text>
</comment>
<evidence type="ECO:0000256" key="3">
    <source>
        <dbReference type="SAM" id="Coils"/>
    </source>
</evidence>
<comment type="caution">
    <text evidence="5">The sequence shown here is derived from an EMBL/GenBank/DDBJ whole genome shotgun (WGS) entry which is preliminary data.</text>
</comment>
<reference evidence="5 6" key="2">
    <citation type="journal article" date="2017" name="Genome Biol.">
        <title>New reference genome sequences of hot pepper reveal the massive evolution of plant disease-resistance genes by retroduplication.</title>
        <authorList>
            <person name="Kim S."/>
            <person name="Park J."/>
            <person name="Yeom S.I."/>
            <person name="Kim Y.M."/>
            <person name="Seo E."/>
            <person name="Kim K.T."/>
            <person name="Kim M.S."/>
            <person name="Lee J.M."/>
            <person name="Cheong K."/>
            <person name="Shin H.S."/>
            <person name="Kim S.B."/>
            <person name="Han K."/>
            <person name="Lee J."/>
            <person name="Park M."/>
            <person name="Lee H.A."/>
            <person name="Lee H.Y."/>
            <person name="Lee Y."/>
            <person name="Oh S."/>
            <person name="Lee J.H."/>
            <person name="Choi E."/>
            <person name="Choi E."/>
            <person name="Lee S.E."/>
            <person name="Jeon J."/>
            <person name="Kim H."/>
            <person name="Choi G."/>
            <person name="Song H."/>
            <person name="Lee J."/>
            <person name="Lee S.C."/>
            <person name="Kwon J.K."/>
            <person name="Lee H.Y."/>
            <person name="Koo N."/>
            <person name="Hong Y."/>
            <person name="Kim R.W."/>
            <person name="Kang W.H."/>
            <person name="Huh J.H."/>
            <person name="Kang B.C."/>
            <person name="Yang T.J."/>
            <person name="Lee Y.H."/>
            <person name="Bennetzen J.L."/>
            <person name="Choi D."/>
        </authorList>
    </citation>
    <scope>NUCLEOTIDE SEQUENCE [LARGE SCALE GENOMIC DNA]</scope>
    <source>
        <strain evidence="6">cv. CM334</strain>
    </source>
</reference>
<dbReference type="EMBL" id="AYRZ02000012">
    <property type="protein sequence ID" value="PHT64613.1"/>
    <property type="molecule type" value="Genomic_DNA"/>
</dbReference>
<dbReference type="GO" id="GO:0006457">
    <property type="term" value="P:protein folding"/>
    <property type="evidence" value="ECO:0000318"/>
    <property type="project" value="GO_Central"/>
</dbReference>
<sequence>MLAEEIAREEWKLHLYKMEERKLKGTEISLINHPQPLAFWQSTTSTDEQLQKVRTTLREYRTLIQESENRLAELRRRNIFGTNPIIKWAEQVNMVYLNIELPEMVWPDARNLQINLAEGLLNISATIGAGPQIYQMNVHLRDRATLYRQRLHPGGRGVECTLRKQEPNIWGKLIQGDGETPSYVKRDWIVRYVIESTIGENLKSYRKKLIVEGTLGDSLDALGKLTVEDPFDHHVLFLWFED</sequence>
<dbReference type="InterPro" id="IPR007052">
    <property type="entry name" value="CS_dom"/>
</dbReference>
<evidence type="ECO:0000313" key="5">
    <source>
        <dbReference type="EMBL" id="PHT64613.1"/>
    </source>
</evidence>
<organism evidence="5 6">
    <name type="scientific">Capsicum annuum</name>
    <name type="common">Capsicum pepper</name>
    <dbReference type="NCBI Taxonomy" id="4072"/>
    <lineage>
        <taxon>Eukaryota</taxon>
        <taxon>Viridiplantae</taxon>
        <taxon>Streptophyta</taxon>
        <taxon>Embryophyta</taxon>
        <taxon>Tracheophyta</taxon>
        <taxon>Spermatophyta</taxon>
        <taxon>Magnoliopsida</taxon>
        <taxon>eudicotyledons</taxon>
        <taxon>Gunneridae</taxon>
        <taxon>Pentapetalae</taxon>
        <taxon>asterids</taxon>
        <taxon>lamiids</taxon>
        <taxon>Solanales</taxon>
        <taxon>Solanaceae</taxon>
        <taxon>Solanoideae</taxon>
        <taxon>Capsiceae</taxon>
        <taxon>Capsicum</taxon>
    </lineage>
</organism>
<evidence type="ECO:0000256" key="2">
    <source>
        <dbReference type="RuleBase" id="RU369032"/>
    </source>
</evidence>
<feature type="coiled-coil region" evidence="3">
    <location>
        <begin position="50"/>
        <end position="77"/>
    </location>
</feature>
<dbReference type="SUPFAM" id="SSF49764">
    <property type="entry name" value="HSP20-like chaperones"/>
    <property type="match status" value="1"/>
</dbReference>
<dbReference type="GO" id="GO:0051879">
    <property type="term" value="F:Hsp90 protein binding"/>
    <property type="evidence" value="ECO:0000318"/>
    <property type="project" value="GO_Central"/>
</dbReference>
<feature type="domain" description="CS" evidence="4">
    <location>
        <begin position="81"/>
        <end position="174"/>
    </location>
</feature>
<dbReference type="STRING" id="4072.A0A2G2Y4B4"/>
<dbReference type="InterPro" id="IPR008978">
    <property type="entry name" value="HSP20-like_chaperone"/>
</dbReference>
<name>A0A2G2Y4B4_CAPAN</name>
<dbReference type="GO" id="GO:0006950">
    <property type="term" value="P:response to stress"/>
    <property type="evidence" value="ECO:0007669"/>
    <property type="project" value="UniProtKB-ARBA"/>
</dbReference>
<dbReference type="PROSITE" id="PS51203">
    <property type="entry name" value="CS"/>
    <property type="match status" value="1"/>
</dbReference>
<keyword evidence="3" id="KW-0175">Coiled coil</keyword>
<accession>A0A2G2Y4B4</accession>
<dbReference type="GO" id="GO:0051087">
    <property type="term" value="F:protein-folding chaperone binding"/>
    <property type="evidence" value="ECO:0000318"/>
    <property type="project" value="GO_Central"/>
</dbReference>
<keyword evidence="2" id="KW-0539">Nucleus</keyword>
<dbReference type="Gene3D" id="2.60.40.790">
    <property type="match status" value="1"/>
</dbReference>
<dbReference type="PANTHER" id="PTHR22932:SF22">
    <property type="entry name" value="CO-CHAPERONE PROTEIN P23"/>
    <property type="match status" value="1"/>
</dbReference>
<reference evidence="5 6" key="1">
    <citation type="journal article" date="2014" name="Nat. Genet.">
        <title>Genome sequence of the hot pepper provides insights into the evolution of pungency in Capsicum species.</title>
        <authorList>
            <person name="Kim S."/>
            <person name="Park M."/>
            <person name="Yeom S.I."/>
            <person name="Kim Y.M."/>
            <person name="Lee J.M."/>
            <person name="Lee H.A."/>
            <person name="Seo E."/>
            <person name="Choi J."/>
            <person name="Cheong K."/>
            <person name="Kim K.T."/>
            <person name="Jung K."/>
            <person name="Lee G.W."/>
            <person name="Oh S.K."/>
            <person name="Bae C."/>
            <person name="Kim S.B."/>
            <person name="Lee H.Y."/>
            <person name="Kim S.Y."/>
            <person name="Kim M.S."/>
            <person name="Kang B.C."/>
            <person name="Jo Y.D."/>
            <person name="Yang H.B."/>
            <person name="Jeong H.J."/>
            <person name="Kang W.H."/>
            <person name="Kwon J.K."/>
            <person name="Shin C."/>
            <person name="Lim J.Y."/>
            <person name="Park J.H."/>
            <person name="Huh J.H."/>
            <person name="Kim J.S."/>
            <person name="Kim B.D."/>
            <person name="Cohen O."/>
            <person name="Paran I."/>
            <person name="Suh M.C."/>
            <person name="Lee S.B."/>
            <person name="Kim Y.K."/>
            <person name="Shin Y."/>
            <person name="Noh S.J."/>
            <person name="Park J."/>
            <person name="Seo Y.S."/>
            <person name="Kwon S.Y."/>
            <person name="Kim H.A."/>
            <person name="Park J.M."/>
            <person name="Kim H.J."/>
            <person name="Choi S.B."/>
            <person name="Bosland P.W."/>
            <person name="Reeves G."/>
            <person name="Jo S.H."/>
            <person name="Lee B.W."/>
            <person name="Cho H.T."/>
            <person name="Choi H.S."/>
            <person name="Lee M.S."/>
            <person name="Yu Y."/>
            <person name="Do Choi Y."/>
            <person name="Park B.S."/>
            <person name="van Deynze A."/>
            <person name="Ashrafi H."/>
            <person name="Hill T."/>
            <person name="Kim W.T."/>
            <person name="Pai H.S."/>
            <person name="Ahn H.K."/>
            <person name="Yeam I."/>
            <person name="Giovannoni J.J."/>
            <person name="Rose J.K."/>
            <person name="Sorensen I."/>
            <person name="Lee S.J."/>
            <person name="Kim R.W."/>
            <person name="Choi I.Y."/>
            <person name="Choi B.S."/>
            <person name="Lim J.S."/>
            <person name="Lee Y.H."/>
            <person name="Choi D."/>
        </authorList>
    </citation>
    <scope>NUCLEOTIDE SEQUENCE [LARGE SCALE GENOMIC DNA]</scope>
    <source>
        <strain evidence="6">cv. CM334</strain>
    </source>
</reference>
<keyword evidence="6" id="KW-1185">Reference proteome</keyword>
<comment type="subunit">
    <text evidence="2">Interacts with HSP90 in an ATP-dependent manner.</text>
</comment>
<dbReference type="Gramene" id="PHT64613">
    <property type="protein sequence ID" value="PHT64613"/>
    <property type="gene ID" value="T459_29038"/>
</dbReference>
<keyword evidence="2" id="KW-0143">Chaperone</keyword>
<dbReference type="GO" id="GO:0005634">
    <property type="term" value="C:nucleus"/>
    <property type="evidence" value="ECO:0000318"/>
    <property type="project" value="GO_Central"/>
</dbReference>
<dbReference type="GO" id="GO:0051131">
    <property type="term" value="P:chaperone-mediated protein complex assembly"/>
    <property type="evidence" value="ECO:0000318"/>
    <property type="project" value="GO_Central"/>
</dbReference>
<evidence type="ECO:0000256" key="1">
    <source>
        <dbReference type="ARBA" id="ARBA00025733"/>
    </source>
</evidence>
<dbReference type="GO" id="GO:0005829">
    <property type="term" value="C:cytosol"/>
    <property type="evidence" value="ECO:0000318"/>
    <property type="project" value="GO_Central"/>
</dbReference>
<dbReference type="PANTHER" id="PTHR22932">
    <property type="entry name" value="TELOMERASE-BINDING PROTEIN P23 HSP90 CO-CHAPERONE"/>
    <property type="match status" value="1"/>
</dbReference>
<protein>
    <recommendedName>
        <fullName evidence="2">Co-chaperone protein p23</fullName>
    </recommendedName>
</protein>
<keyword evidence="2" id="KW-0963">Cytoplasm</keyword>
<dbReference type="AlphaFoldDB" id="A0A2G2Y4B4"/>
<dbReference type="Proteomes" id="UP000222542">
    <property type="component" value="Unassembled WGS sequence"/>
</dbReference>